<sequence>MFCYTEFKGRSHRLIPSRYPPISLFDWAETSEELEQLAYLEGLTNDRLITEYGHISLVAKEDWIGGVGSTPLMAAFTHFGFSRFSDGTSYGVYYAGESIRTAIAETKFHRERFLTASQEPPCVIQMREYVALVKKPLVNLCSNEHKDYLDPDVNSYEKSQQLGREIKRQNEWGILYPSVRNNAPEAKCLAIFRPPALTLPVQAGHYDYIWDGKTICEVRKSIQMRHESAASLL</sequence>
<feature type="domain" description="RES" evidence="1">
    <location>
        <begin position="75"/>
        <end position="203"/>
    </location>
</feature>
<evidence type="ECO:0000259" key="1">
    <source>
        <dbReference type="SMART" id="SM00953"/>
    </source>
</evidence>
<comment type="caution">
    <text evidence="2">The sequence shown here is derived from an EMBL/GenBank/DDBJ whole genome shotgun (WGS) entry which is preliminary data.</text>
</comment>
<dbReference type="EMBL" id="LNYJ01000011">
    <property type="protein sequence ID" value="KTD16247.1"/>
    <property type="molecule type" value="Genomic_DNA"/>
</dbReference>
<dbReference type="SMART" id="SM00953">
    <property type="entry name" value="RES"/>
    <property type="match status" value="1"/>
</dbReference>
<dbReference type="RefSeq" id="WP_058470117.1">
    <property type="nucleotide sequence ID" value="NZ_CAAAIC010000004.1"/>
</dbReference>
<reference evidence="2 3" key="1">
    <citation type="submission" date="2015-11" db="EMBL/GenBank/DDBJ databases">
        <title>Genomic analysis of 38 Legionella species identifies large and diverse effector repertoires.</title>
        <authorList>
            <person name="Burstein D."/>
            <person name="Amaro F."/>
            <person name="Zusman T."/>
            <person name="Lifshitz Z."/>
            <person name="Cohen O."/>
            <person name="Gilbert J.A."/>
            <person name="Pupko T."/>
            <person name="Shuman H.A."/>
            <person name="Segal G."/>
        </authorList>
    </citation>
    <scope>NUCLEOTIDE SEQUENCE [LARGE SCALE GENOMIC DNA]</scope>
    <source>
        <strain evidence="2 3">BL-540</strain>
    </source>
</reference>
<organism evidence="2 3">
    <name type="scientific">Legionella jordanis</name>
    <dbReference type="NCBI Taxonomy" id="456"/>
    <lineage>
        <taxon>Bacteria</taxon>
        <taxon>Pseudomonadati</taxon>
        <taxon>Pseudomonadota</taxon>
        <taxon>Gammaproteobacteria</taxon>
        <taxon>Legionellales</taxon>
        <taxon>Legionellaceae</taxon>
        <taxon>Legionella</taxon>
    </lineage>
</organism>
<dbReference type="PATRIC" id="fig|456.5.peg.583"/>
<accession>A0A0W0V7Y2</accession>
<name>A0A0W0V7Y2_9GAMM</name>
<protein>
    <submittedName>
        <fullName evidence="2">RES domain-containing protein</fullName>
    </submittedName>
</protein>
<dbReference type="AlphaFoldDB" id="A0A0W0V7Y2"/>
<dbReference type="InterPro" id="IPR014914">
    <property type="entry name" value="RES_dom"/>
</dbReference>
<keyword evidence="3" id="KW-1185">Reference proteome</keyword>
<evidence type="ECO:0000313" key="3">
    <source>
        <dbReference type="Proteomes" id="UP000055035"/>
    </source>
</evidence>
<proteinExistence type="predicted"/>
<dbReference type="Pfam" id="PF08808">
    <property type="entry name" value="RES"/>
    <property type="match status" value="1"/>
</dbReference>
<evidence type="ECO:0000313" key="2">
    <source>
        <dbReference type="EMBL" id="KTD16247.1"/>
    </source>
</evidence>
<gene>
    <name evidence="2" type="ORF">Ljor_0553</name>
</gene>
<dbReference type="OrthoDB" id="9795903at2"/>
<dbReference type="STRING" id="456.Ljor_0553"/>
<dbReference type="Proteomes" id="UP000055035">
    <property type="component" value="Unassembled WGS sequence"/>
</dbReference>